<evidence type="ECO:0000313" key="2">
    <source>
        <dbReference type="Proteomes" id="UP000822688"/>
    </source>
</evidence>
<dbReference type="AlphaFoldDB" id="A0A8T0I8J8"/>
<dbReference type="Proteomes" id="UP000822688">
    <property type="component" value="Chromosome 4"/>
</dbReference>
<gene>
    <name evidence="1" type="ORF">KC19_4G048200</name>
</gene>
<name>A0A8T0I8J8_CERPU</name>
<comment type="caution">
    <text evidence="1">The sequence shown here is derived from an EMBL/GenBank/DDBJ whole genome shotgun (WGS) entry which is preliminary data.</text>
</comment>
<dbReference type="EMBL" id="CM026424">
    <property type="protein sequence ID" value="KAG0578763.1"/>
    <property type="molecule type" value="Genomic_DNA"/>
</dbReference>
<evidence type="ECO:0000313" key="1">
    <source>
        <dbReference type="EMBL" id="KAG0578763.1"/>
    </source>
</evidence>
<reference evidence="1" key="1">
    <citation type="submission" date="2020-06" db="EMBL/GenBank/DDBJ databases">
        <title>WGS assembly of Ceratodon purpureus strain R40.</title>
        <authorList>
            <person name="Carey S.B."/>
            <person name="Jenkins J."/>
            <person name="Shu S."/>
            <person name="Lovell J.T."/>
            <person name="Sreedasyam A."/>
            <person name="Maumus F."/>
            <person name="Tiley G.P."/>
            <person name="Fernandez-Pozo N."/>
            <person name="Barry K."/>
            <person name="Chen C."/>
            <person name="Wang M."/>
            <person name="Lipzen A."/>
            <person name="Daum C."/>
            <person name="Saski C.A."/>
            <person name="Payton A.C."/>
            <person name="Mcbreen J.C."/>
            <person name="Conrad R.E."/>
            <person name="Kollar L.M."/>
            <person name="Olsson S."/>
            <person name="Huttunen S."/>
            <person name="Landis J.B."/>
            <person name="Wickett N.J."/>
            <person name="Johnson M.G."/>
            <person name="Rensing S.A."/>
            <person name="Grimwood J."/>
            <person name="Schmutz J."/>
            <person name="Mcdaniel S.F."/>
        </authorList>
    </citation>
    <scope>NUCLEOTIDE SEQUENCE</scope>
    <source>
        <strain evidence="1">R40</strain>
    </source>
</reference>
<organism evidence="1 2">
    <name type="scientific">Ceratodon purpureus</name>
    <name type="common">Fire moss</name>
    <name type="synonym">Dicranum purpureum</name>
    <dbReference type="NCBI Taxonomy" id="3225"/>
    <lineage>
        <taxon>Eukaryota</taxon>
        <taxon>Viridiplantae</taxon>
        <taxon>Streptophyta</taxon>
        <taxon>Embryophyta</taxon>
        <taxon>Bryophyta</taxon>
        <taxon>Bryophytina</taxon>
        <taxon>Bryopsida</taxon>
        <taxon>Dicranidae</taxon>
        <taxon>Pseudoditrichales</taxon>
        <taxon>Ditrichaceae</taxon>
        <taxon>Ceratodon</taxon>
    </lineage>
</organism>
<proteinExistence type="predicted"/>
<protein>
    <submittedName>
        <fullName evidence="1">Uncharacterized protein</fullName>
    </submittedName>
</protein>
<keyword evidence="2" id="KW-1185">Reference proteome</keyword>
<sequence length="81" mass="9218">MCSLKSAVQARSVIALVKVTYDLACQIRLRGVDGACRDIVSTDWWNEKENQGDEFHFWAATAESPRSICTLQTFVEFYKLV</sequence>
<accession>A0A8T0I8J8</accession>